<comment type="caution">
    <text evidence="1">The sequence shown here is derived from an EMBL/GenBank/DDBJ whole genome shotgun (WGS) entry which is preliminary data.</text>
</comment>
<proteinExistence type="predicted"/>
<dbReference type="Proteomes" id="UP000485058">
    <property type="component" value="Unassembled WGS sequence"/>
</dbReference>
<evidence type="ECO:0000313" key="2">
    <source>
        <dbReference type="Proteomes" id="UP000485058"/>
    </source>
</evidence>
<organism evidence="1 2">
    <name type="scientific">Haematococcus lacustris</name>
    <name type="common">Green alga</name>
    <name type="synonym">Haematococcus pluvialis</name>
    <dbReference type="NCBI Taxonomy" id="44745"/>
    <lineage>
        <taxon>Eukaryota</taxon>
        <taxon>Viridiplantae</taxon>
        <taxon>Chlorophyta</taxon>
        <taxon>core chlorophytes</taxon>
        <taxon>Chlorophyceae</taxon>
        <taxon>CS clade</taxon>
        <taxon>Chlamydomonadales</taxon>
        <taxon>Haematococcaceae</taxon>
        <taxon>Haematococcus</taxon>
    </lineage>
</organism>
<evidence type="ECO:0000313" key="1">
    <source>
        <dbReference type="EMBL" id="GFH12187.1"/>
    </source>
</evidence>
<accession>A0A699YPG3</accession>
<name>A0A699YPG3_HAELA</name>
<dbReference type="AlphaFoldDB" id="A0A699YPG3"/>
<reference evidence="1 2" key="1">
    <citation type="submission" date="2020-02" db="EMBL/GenBank/DDBJ databases">
        <title>Draft genome sequence of Haematococcus lacustris strain NIES-144.</title>
        <authorList>
            <person name="Morimoto D."/>
            <person name="Nakagawa S."/>
            <person name="Yoshida T."/>
            <person name="Sawayama S."/>
        </authorList>
    </citation>
    <scope>NUCLEOTIDE SEQUENCE [LARGE SCALE GENOMIC DNA]</scope>
    <source>
        <strain evidence="1 2">NIES-144</strain>
    </source>
</reference>
<protein>
    <submittedName>
        <fullName evidence="1">Uncharacterized protein</fullName>
    </submittedName>
</protein>
<sequence>MTGGRSIYFPFVNPAPRPWSCWGSSDADIDPAKLHLSQGPSSTSAVVYTPSGPGAATISVKLANIRSLQVDRYSQASGGTAAG</sequence>
<gene>
    <name evidence="1" type="ORF">HaLaN_07825</name>
</gene>
<dbReference type="EMBL" id="BLLF01000476">
    <property type="protein sequence ID" value="GFH12187.1"/>
    <property type="molecule type" value="Genomic_DNA"/>
</dbReference>
<keyword evidence="2" id="KW-1185">Reference proteome</keyword>